<reference evidence="9" key="2">
    <citation type="submission" date="2020-04" db="EMBL/GenBank/DDBJ databases">
        <authorList>
            <consortium name="NCBI Genome Project"/>
        </authorList>
    </citation>
    <scope>NUCLEOTIDE SEQUENCE</scope>
    <source>
        <strain evidence="9">CBS 304.34</strain>
    </source>
</reference>
<dbReference type="PANTHER" id="PTHR13483:SF11">
    <property type="entry name" value="ZINC FINGER HIT DOMAIN-CONTAINING PROTEIN 3"/>
    <property type="match status" value="1"/>
</dbReference>
<evidence type="ECO:0000313" key="7">
    <source>
        <dbReference type="EMBL" id="KAF2808739.1"/>
    </source>
</evidence>
<dbReference type="PROSITE" id="PS00028">
    <property type="entry name" value="ZINC_FINGER_C2H2_1"/>
    <property type="match status" value="1"/>
</dbReference>
<dbReference type="PANTHER" id="PTHR13483">
    <property type="entry name" value="BOX C_D SNORNA PROTEIN 1-RELATED"/>
    <property type="match status" value="1"/>
</dbReference>
<feature type="region of interest" description="Disordered" evidence="5">
    <location>
        <begin position="36"/>
        <end position="70"/>
    </location>
</feature>
<sequence>MSVLCGVCSQAPQKYKCPTCQLPYCSIPCYKNHKASEHSSKDAPNAAPISKSKAPAPIPPTAPKVGDFSTLADHPSMQALLTSHPTLRDDLRKVYAATFARDPSQQQDHQEQRSGGTHRGHMDRGRGFGTRGRGRGRGGRGGADTAPWTPKKGENDALYMLKGIRQGKRDGNAEGMQEFVKLVGEIYGSANIPDDEAEQHGD</sequence>
<evidence type="ECO:0000256" key="3">
    <source>
        <dbReference type="ARBA" id="ARBA00022833"/>
    </source>
</evidence>
<evidence type="ECO:0000313" key="9">
    <source>
        <dbReference type="RefSeq" id="XP_033575703.1"/>
    </source>
</evidence>
<dbReference type="Pfam" id="PF04438">
    <property type="entry name" value="zf-HIT"/>
    <property type="match status" value="1"/>
</dbReference>
<dbReference type="Gene3D" id="3.30.60.190">
    <property type="match status" value="1"/>
</dbReference>
<evidence type="ECO:0000256" key="5">
    <source>
        <dbReference type="SAM" id="MobiDB-lite"/>
    </source>
</evidence>
<keyword evidence="3" id="KW-0862">Zinc</keyword>
<dbReference type="SUPFAM" id="SSF144232">
    <property type="entry name" value="HIT/MYND zinc finger-like"/>
    <property type="match status" value="1"/>
</dbReference>
<dbReference type="OrthoDB" id="18412at2759"/>
<dbReference type="RefSeq" id="XP_033575703.1">
    <property type="nucleotide sequence ID" value="XM_033715617.1"/>
</dbReference>
<keyword evidence="1" id="KW-0479">Metal-binding</keyword>
<dbReference type="InterPro" id="IPR013087">
    <property type="entry name" value="Znf_C2H2_type"/>
</dbReference>
<evidence type="ECO:0000256" key="4">
    <source>
        <dbReference type="PROSITE-ProRule" id="PRU00453"/>
    </source>
</evidence>
<dbReference type="InterPro" id="IPR051639">
    <property type="entry name" value="BCD1"/>
</dbReference>
<dbReference type="AlphaFoldDB" id="A0A6A6YJK0"/>
<dbReference type="GO" id="GO:0070761">
    <property type="term" value="C:pre-snoRNP complex"/>
    <property type="evidence" value="ECO:0007669"/>
    <property type="project" value="TreeGrafter"/>
</dbReference>
<gene>
    <name evidence="7 9" type="ORF">BDZ99DRAFT_389189</name>
</gene>
<dbReference type="InterPro" id="IPR007529">
    <property type="entry name" value="Znf_HIT"/>
</dbReference>
<dbReference type="PROSITE" id="PS51083">
    <property type="entry name" value="ZF_HIT"/>
    <property type="match status" value="1"/>
</dbReference>
<dbReference type="Proteomes" id="UP000504636">
    <property type="component" value="Unplaced"/>
</dbReference>
<dbReference type="GO" id="GO:0008270">
    <property type="term" value="F:zinc ion binding"/>
    <property type="evidence" value="ECO:0007669"/>
    <property type="project" value="UniProtKB-UniRule"/>
</dbReference>
<evidence type="ECO:0000259" key="6">
    <source>
        <dbReference type="PROSITE" id="PS51083"/>
    </source>
</evidence>
<dbReference type="CDD" id="cd23024">
    <property type="entry name" value="zf-HIT_ZNHIT2-3"/>
    <property type="match status" value="1"/>
</dbReference>
<evidence type="ECO:0000256" key="1">
    <source>
        <dbReference type="ARBA" id="ARBA00022723"/>
    </source>
</evidence>
<keyword evidence="2 4" id="KW-0863">Zinc-finger</keyword>
<name>A0A6A6YJK0_9PEZI</name>
<dbReference type="GO" id="GO:0005634">
    <property type="term" value="C:nucleus"/>
    <property type="evidence" value="ECO:0007669"/>
    <property type="project" value="TreeGrafter"/>
</dbReference>
<feature type="region of interest" description="Disordered" evidence="5">
    <location>
        <begin position="99"/>
        <end position="154"/>
    </location>
</feature>
<protein>
    <recommendedName>
        <fullName evidence="6">HIT-type domain-containing protein</fullName>
    </recommendedName>
</protein>
<accession>A0A6A6YJK0</accession>
<dbReference type="EMBL" id="MU003702">
    <property type="protein sequence ID" value="KAF2808739.1"/>
    <property type="molecule type" value="Genomic_DNA"/>
</dbReference>
<dbReference type="GO" id="GO:0000463">
    <property type="term" value="P:maturation of LSU-rRNA from tricistronic rRNA transcript (SSU-rRNA, 5.8S rRNA, LSU-rRNA)"/>
    <property type="evidence" value="ECO:0007669"/>
    <property type="project" value="TreeGrafter"/>
</dbReference>
<proteinExistence type="predicted"/>
<organism evidence="7">
    <name type="scientific">Mytilinidion resinicola</name>
    <dbReference type="NCBI Taxonomy" id="574789"/>
    <lineage>
        <taxon>Eukaryota</taxon>
        <taxon>Fungi</taxon>
        <taxon>Dikarya</taxon>
        <taxon>Ascomycota</taxon>
        <taxon>Pezizomycotina</taxon>
        <taxon>Dothideomycetes</taxon>
        <taxon>Pleosporomycetidae</taxon>
        <taxon>Mytilinidiales</taxon>
        <taxon>Mytilinidiaceae</taxon>
        <taxon>Mytilinidion</taxon>
    </lineage>
</organism>
<dbReference type="GeneID" id="54456510"/>
<evidence type="ECO:0000313" key="8">
    <source>
        <dbReference type="Proteomes" id="UP000504636"/>
    </source>
</evidence>
<reference evidence="9" key="3">
    <citation type="submission" date="2025-04" db="UniProtKB">
        <authorList>
            <consortium name="RefSeq"/>
        </authorList>
    </citation>
    <scope>IDENTIFICATION</scope>
    <source>
        <strain evidence="9">CBS 304.34</strain>
    </source>
</reference>
<feature type="domain" description="HIT-type" evidence="6">
    <location>
        <begin position="5"/>
        <end position="38"/>
    </location>
</feature>
<dbReference type="GO" id="GO:0000492">
    <property type="term" value="P:box C/D snoRNP assembly"/>
    <property type="evidence" value="ECO:0007669"/>
    <property type="project" value="TreeGrafter"/>
</dbReference>
<reference evidence="7 9" key="1">
    <citation type="journal article" date="2020" name="Stud. Mycol.">
        <title>101 Dothideomycetes genomes: a test case for predicting lifestyles and emergence of pathogens.</title>
        <authorList>
            <person name="Haridas S."/>
            <person name="Albert R."/>
            <person name="Binder M."/>
            <person name="Bloem J."/>
            <person name="Labutti K."/>
            <person name="Salamov A."/>
            <person name="Andreopoulos B."/>
            <person name="Baker S."/>
            <person name="Barry K."/>
            <person name="Bills G."/>
            <person name="Bluhm B."/>
            <person name="Cannon C."/>
            <person name="Castanera R."/>
            <person name="Culley D."/>
            <person name="Daum C."/>
            <person name="Ezra D."/>
            <person name="Gonzalez J."/>
            <person name="Henrissat B."/>
            <person name="Kuo A."/>
            <person name="Liang C."/>
            <person name="Lipzen A."/>
            <person name="Lutzoni F."/>
            <person name="Magnuson J."/>
            <person name="Mondo S."/>
            <person name="Nolan M."/>
            <person name="Ohm R."/>
            <person name="Pangilinan J."/>
            <person name="Park H.-J."/>
            <person name="Ramirez L."/>
            <person name="Alfaro M."/>
            <person name="Sun H."/>
            <person name="Tritt A."/>
            <person name="Yoshinaga Y."/>
            <person name="Zwiers L.-H."/>
            <person name="Turgeon B."/>
            <person name="Goodwin S."/>
            <person name="Spatafora J."/>
            <person name="Crous P."/>
            <person name="Grigoriev I."/>
        </authorList>
    </citation>
    <scope>NUCLEOTIDE SEQUENCE</scope>
    <source>
        <strain evidence="7 9">CBS 304.34</strain>
    </source>
</reference>
<feature type="compositionally biased region" description="Low complexity" evidence="5">
    <location>
        <begin position="43"/>
        <end position="55"/>
    </location>
</feature>
<dbReference type="GO" id="GO:0048254">
    <property type="term" value="P:snoRNA localization"/>
    <property type="evidence" value="ECO:0007669"/>
    <property type="project" value="TreeGrafter"/>
</dbReference>
<evidence type="ECO:0000256" key="2">
    <source>
        <dbReference type="ARBA" id="ARBA00022771"/>
    </source>
</evidence>
<keyword evidence="8" id="KW-1185">Reference proteome</keyword>